<dbReference type="SMART" id="SM00490">
    <property type="entry name" value="HELICc"/>
    <property type="match status" value="1"/>
</dbReference>
<feature type="domain" description="Helicase C-terminal" evidence="1">
    <location>
        <begin position="106"/>
        <end position="258"/>
    </location>
</feature>
<dbReference type="RefSeq" id="WP_248670291.1">
    <property type="nucleotide sequence ID" value="NZ_JALPRX010000238.1"/>
</dbReference>
<accession>A0A9X2C0K9</accession>
<dbReference type="InterPro" id="IPR050742">
    <property type="entry name" value="Helicase_Restrict-Modif_Enz"/>
</dbReference>
<evidence type="ECO:0000259" key="1">
    <source>
        <dbReference type="PROSITE" id="PS51194"/>
    </source>
</evidence>
<organism evidence="2 3">
    <name type="scientific">Roseomonas acroporae</name>
    <dbReference type="NCBI Taxonomy" id="2937791"/>
    <lineage>
        <taxon>Bacteria</taxon>
        <taxon>Pseudomonadati</taxon>
        <taxon>Pseudomonadota</taxon>
        <taxon>Alphaproteobacteria</taxon>
        <taxon>Acetobacterales</taxon>
        <taxon>Roseomonadaceae</taxon>
        <taxon>Roseomonas</taxon>
    </lineage>
</organism>
<feature type="non-terminal residue" evidence="2">
    <location>
        <position position="508"/>
    </location>
</feature>
<protein>
    <recommendedName>
        <fullName evidence="1">Helicase C-terminal domain-containing protein</fullName>
    </recommendedName>
</protein>
<sequence length="508" mass="56190">MLQGCGLEVQEAIARLCGTLLIDEAHHAPAPTWSAFRKLFLKEPGNRALQFTATPFRTDGKLVEGRIIFSYPLRKAQADGYFVPITLRTVMAWDQSSADEAIALTAVDQLEADIADGRLHVVMARTESIARAREVIEVYNKVAAGHGPTLVHSQMGVADREDALRRLRAGGTRVIVCVDMLGEGFDFPNLKIAAVHDPHKSLAITLQFTGRFTRAHPNLGGATVVANVASPDMEDRLRDLYAEDADWNELLTELSSGAVGRHARRSDFLDGFTGPASPIALQNVFPKMSAVVYRTTCAAWQPGRFEDAVRKRARVHAGPLLNPRRRTLVFITQEQEAVPWGAVKEVSNTVWHLYLLHWDEDRGLLFINSSDNSSLHERLAKAVCGDDVDIIDGDTVFRVLDGVNRLVLMNLGLNHTIGRAVRFTMHNGSDVGQAMTEASVGNRIRSNLFGIGYEGGDKVTVGCSRKGRLWSYLIAYDLAEWVEWCHCIGTKLLVSSDIRNWTVSPRRT</sequence>
<evidence type="ECO:0000313" key="2">
    <source>
        <dbReference type="EMBL" id="MCK8788250.1"/>
    </source>
</evidence>
<dbReference type="PANTHER" id="PTHR47396:SF1">
    <property type="entry name" value="ATP-DEPENDENT HELICASE IRC3-RELATED"/>
    <property type="match status" value="1"/>
</dbReference>
<evidence type="ECO:0000313" key="3">
    <source>
        <dbReference type="Proteomes" id="UP001139516"/>
    </source>
</evidence>
<dbReference type="AlphaFoldDB" id="A0A9X2C0K9"/>
<dbReference type="EMBL" id="JALPRX010000238">
    <property type="protein sequence ID" value="MCK8788250.1"/>
    <property type="molecule type" value="Genomic_DNA"/>
</dbReference>
<dbReference type="InterPro" id="IPR001650">
    <property type="entry name" value="Helicase_C-like"/>
</dbReference>
<dbReference type="Proteomes" id="UP001139516">
    <property type="component" value="Unassembled WGS sequence"/>
</dbReference>
<dbReference type="GO" id="GO:0005829">
    <property type="term" value="C:cytosol"/>
    <property type="evidence" value="ECO:0007669"/>
    <property type="project" value="TreeGrafter"/>
</dbReference>
<comment type="caution">
    <text evidence="2">The sequence shown here is derived from an EMBL/GenBank/DDBJ whole genome shotgun (WGS) entry which is preliminary data.</text>
</comment>
<name>A0A9X2C0K9_9PROT</name>
<gene>
    <name evidence="2" type="ORF">M0638_28265</name>
</gene>
<dbReference type="Pfam" id="PF00271">
    <property type="entry name" value="Helicase_C"/>
    <property type="match status" value="1"/>
</dbReference>
<keyword evidence="3" id="KW-1185">Reference proteome</keyword>
<dbReference type="PANTHER" id="PTHR47396">
    <property type="entry name" value="TYPE I RESTRICTION ENZYME ECOKI R PROTEIN"/>
    <property type="match status" value="1"/>
</dbReference>
<dbReference type="InterPro" id="IPR027417">
    <property type="entry name" value="P-loop_NTPase"/>
</dbReference>
<dbReference type="Gene3D" id="3.40.50.300">
    <property type="entry name" value="P-loop containing nucleotide triphosphate hydrolases"/>
    <property type="match status" value="2"/>
</dbReference>
<reference evidence="2" key="1">
    <citation type="submission" date="2022-04" db="EMBL/GenBank/DDBJ databases">
        <title>Roseomonas acroporae sp. nov., isolated from coral Acropora digitifera.</title>
        <authorList>
            <person name="Sun H."/>
        </authorList>
    </citation>
    <scope>NUCLEOTIDE SEQUENCE</scope>
    <source>
        <strain evidence="2">NAR14</strain>
    </source>
</reference>
<dbReference type="PROSITE" id="PS51194">
    <property type="entry name" value="HELICASE_CTER"/>
    <property type="match status" value="1"/>
</dbReference>
<dbReference type="SUPFAM" id="SSF52540">
    <property type="entry name" value="P-loop containing nucleoside triphosphate hydrolases"/>
    <property type="match status" value="1"/>
</dbReference>
<proteinExistence type="predicted"/>